<keyword evidence="11" id="KW-0934">Plastid</keyword>
<keyword evidence="11" id="KW-0150">Chloroplast</keyword>
<dbReference type="InterPro" id="IPR007081">
    <property type="entry name" value="RNA_pol_Rpb1_5"/>
</dbReference>
<dbReference type="PANTHER" id="PTHR19376">
    <property type="entry name" value="DNA-DIRECTED RNA POLYMERASE"/>
    <property type="match status" value="1"/>
</dbReference>
<keyword evidence="6" id="KW-0862">Zinc</keyword>
<keyword evidence="2" id="KW-0240">DNA-directed RNA polymerase</keyword>
<dbReference type="Gene3D" id="1.10.150.390">
    <property type="match status" value="1"/>
</dbReference>
<evidence type="ECO:0000256" key="6">
    <source>
        <dbReference type="ARBA" id="ARBA00022833"/>
    </source>
</evidence>
<keyword evidence="4" id="KW-0548">Nucleotidyltransferase</keyword>
<evidence type="ECO:0000259" key="10">
    <source>
        <dbReference type="Pfam" id="PF05000"/>
    </source>
</evidence>
<gene>
    <name evidence="11" type="primary">rpoC2</name>
</gene>
<evidence type="ECO:0000256" key="8">
    <source>
        <dbReference type="ARBA" id="ARBA00048552"/>
    </source>
</evidence>
<evidence type="ECO:0000256" key="7">
    <source>
        <dbReference type="ARBA" id="ARBA00023163"/>
    </source>
</evidence>
<sequence length="836" mass="96050">MKEKNFIFNKTFDKSEVRKLISWFLHNYGTLKTIKLLDRLKEIGFKNASYAGISLGIEDLKIPKIKGKLLENTERKIKKNEERFQTGKINIVEKIDNITKSWNLTNELLKKEVINNFRQTDLVNPLYMMTFSGARGNISQIRQVVGMRGLMSDSQGEIINLPIKSNFKEGLRTTEYFISCYGARKGLVDTALKTANAGYLTRRLIYVAQNQIIKQPNCKTNQGILINVEKKNKSFYKMTKENLIGRVLAKEIKDQETKKLIASKGQDICNYLVKKLIKLKKIYIRSTLSCKINYGNCQLCYGWSLGNGRMSELGETVGIIAAQSIGEPGTQLTMRTFHTGGVFSGESAETINAPHEGIISYNTENGGKKIKTKYAEEAFFTLKEKILTVTKNRIKKSIIKIPKYSLIFVQPKEKLFLKQVIAEISNLQIINTSNKQQKEIKEIKTEISGQSYFDKITKSDGKNIETGLIWILNGNIISNTLFFKNIKAKKKNYRYIIKEKNKIILYNNLNMKTKSPTIKLKSKNLEKLRTFNINNLNSIKTYFEYSLHKKINDKKQFLTKKIKTEKFIKKPKYKCKIGEFVNKGKKIDDKICSRYPSQIIQKENNRLLIRKTNPYLASKNSELKIKNNFLIKKNSSILINYYKKQKTEDIVQGLPKVEELLEAKKTSQINISQNNPHEKLSKQFKFFKNTHSNRIATKKTIEKIQKTLIKKIQLVYTSQGVKISNKHMEIIVKQMTSKVIIEKQADSKLLPGEIIELNKVERINNNLKNKVEYKPIIIGISKLSLSNQSFIAEASFQETTRMLTKAAIEGKVDWLYGLKENLVLGNLIPVGTGHKN</sequence>
<dbReference type="InterPro" id="IPR012756">
    <property type="entry name" value="DNA-dir_RpoC2_beta_pp"/>
</dbReference>
<evidence type="ECO:0000259" key="9">
    <source>
        <dbReference type="Pfam" id="PF04998"/>
    </source>
</evidence>
<dbReference type="EMBL" id="KP939040">
    <property type="protein sequence ID" value="AKR17881.1"/>
    <property type="molecule type" value="Genomic_DNA"/>
</dbReference>
<geneLocation type="chloroplast" evidence="11"/>
<dbReference type="InterPro" id="IPR007083">
    <property type="entry name" value="RNA_pol_Rpb1_4"/>
</dbReference>
<keyword evidence="5" id="KW-0479">Metal-binding</keyword>
<proteinExistence type="predicted"/>
<dbReference type="GO" id="GO:0046872">
    <property type="term" value="F:metal ion binding"/>
    <property type="evidence" value="ECO:0007669"/>
    <property type="project" value="UniProtKB-KW"/>
</dbReference>
<dbReference type="Pfam" id="PF05000">
    <property type="entry name" value="RNA_pol_Rpb1_4"/>
    <property type="match status" value="1"/>
</dbReference>
<evidence type="ECO:0000256" key="1">
    <source>
        <dbReference type="ARBA" id="ARBA00012418"/>
    </source>
</evidence>
<feature type="domain" description="RNA polymerase Rpb1" evidence="9">
    <location>
        <begin position="170"/>
        <end position="759"/>
    </location>
</feature>
<dbReference type="RefSeq" id="YP_009389108.1">
    <property type="nucleotide sequence ID" value="NC_035156.1"/>
</dbReference>
<dbReference type="CDD" id="cd02655">
    <property type="entry name" value="RNAP_beta'_C"/>
    <property type="match status" value="1"/>
</dbReference>
<dbReference type="Gene3D" id="1.10.274.100">
    <property type="entry name" value="RNA polymerase Rpb1, domain 3"/>
    <property type="match status" value="1"/>
</dbReference>
<accession>A0A1X9GCL4</accession>
<dbReference type="GO" id="GO:0003677">
    <property type="term" value="F:DNA binding"/>
    <property type="evidence" value="ECO:0007669"/>
    <property type="project" value="InterPro"/>
</dbReference>
<dbReference type="GO" id="GO:0000428">
    <property type="term" value="C:DNA-directed RNA polymerase complex"/>
    <property type="evidence" value="ECO:0007669"/>
    <property type="project" value="UniProtKB-KW"/>
</dbReference>
<organism evidence="11">
    <name type="scientific">Euglena archaeoplastidiata</name>
    <dbReference type="NCBI Taxonomy" id="1188008"/>
    <lineage>
        <taxon>Eukaryota</taxon>
        <taxon>Discoba</taxon>
        <taxon>Euglenozoa</taxon>
        <taxon>Euglenida</taxon>
        <taxon>Spirocuta</taxon>
        <taxon>Euglenophyceae</taxon>
        <taxon>Euglenales</taxon>
        <taxon>Euglenaceae</taxon>
        <taxon>Euglena</taxon>
    </lineage>
</organism>
<dbReference type="PANTHER" id="PTHR19376:SF68">
    <property type="entry name" value="DNA-DIRECTED RNA POLYMERASE SUBUNIT BETA"/>
    <property type="match status" value="1"/>
</dbReference>
<dbReference type="Pfam" id="PF04998">
    <property type="entry name" value="RNA_pol_Rpb1_5"/>
    <property type="match status" value="1"/>
</dbReference>
<evidence type="ECO:0000313" key="11">
    <source>
        <dbReference type="EMBL" id="AKR17881.1"/>
    </source>
</evidence>
<dbReference type="InterPro" id="IPR038120">
    <property type="entry name" value="Rpb1_funnel_sf"/>
</dbReference>
<dbReference type="Gene3D" id="1.10.1790.20">
    <property type="match status" value="1"/>
</dbReference>
<keyword evidence="3" id="KW-0808">Transferase</keyword>
<dbReference type="EC" id="2.7.7.6" evidence="1"/>
<dbReference type="GO" id="GO:0003899">
    <property type="term" value="F:DNA-directed RNA polymerase activity"/>
    <property type="evidence" value="ECO:0007669"/>
    <property type="project" value="UniProtKB-EC"/>
</dbReference>
<dbReference type="InterPro" id="IPR045867">
    <property type="entry name" value="DNA-dir_RpoC_beta_prime"/>
</dbReference>
<dbReference type="Gene3D" id="1.10.132.30">
    <property type="match status" value="1"/>
</dbReference>
<reference evidence="11" key="1">
    <citation type="journal article" date="2017" name="J. Phycol.">
        <title>A rare case of plastid protein-coding gene duplication in the chloroplast genome of Euglena archaeoplastidiata (Euglenophyta).</title>
        <authorList>
            <person name="Bennett M.S."/>
            <person name="Shiu S.H."/>
            <person name="Triemer R.E."/>
        </authorList>
    </citation>
    <scope>NUCLEOTIDE SEQUENCE</scope>
    <source>
        <strain evidence="11">Michigan</strain>
    </source>
</reference>
<evidence type="ECO:0000256" key="3">
    <source>
        <dbReference type="ARBA" id="ARBA00022679"/>
    </source>
</evidence>
<name>A0A1X9GCL4_9EUGL</name>
<evidence type="ECO:0000256" key="5">
    <source>
        <dbReference type="ARBA" id="ARBA00022723"/>
    </source>
</evidence>
<protein>
    <recommendedName>
        <fullName evidence="1">DNA-directed RNA polymerase</fullName>
        <ecNumber evidence="1">2.7.7.6</ecNumber>
    </recommendedName>
</protein>
<dbReference type="GeneID" id="33195289"/>
<dbReference type="SUPFAM" id="SSF64484">
    <property type="entry name" value="beta and beta-prime subunits of DNA dependent RNA-polymerase"/>
    <property type="match status" value="1"/>
</dbReference>
<dbReference type="AlphaFoldDB" id="A0A1X9GCL4"/>
<evidence type="ECO:0000256" key="2">
    <source>
        <dbReference type="ARBA" id="ARBA00022478"/>
    </source>
</evidence>
<comment type="catalytic activity">
    <reaction evidence="8">
        <text>RNA(n) + a ribonucleoside 5'-triphosphate = RNA(n+1) + diphosphate</text>
        <dbReference type="Rhea" id="RHEA:21248"/>
        <dbReference type="Rhea" id="RHEA-COMP:14527"/>
        <dbReference type="Rhea" id="RHEA-COMP:17342"/>
        <dbReference type="ChEBI" id="CHEBI:33019"/>
        <dbReference type="ChEBI" id="CHEBI:61557"/>
        <dbReference type="ChEBI" id="CHEBI:140395"/>
        <dbReference type="EC" id="2.7.7.6"/>
    </reaction>
</comment>
<dbReference type="NCBIfam" id="TIGR02388">
    <property type="entry name" value="rpoC2_cyan"/>
    <property type="match status" value="1"/>
</dbReference>
<keyword evidence="7" id="KW-0804">Transcription</keyword>
<dbReference type="GO" id="GO:0006351">
    <property type="term" value="P:DNA-templated transcription"/>
    <property type="evidence" value="ECO:0007669"/>
    <property type="project" value="InterPro"/>
</dbReference>
<feature type="domain" description="RNA polymerase Rpb1" evidence="10">
    <location>
        <begin position="91"/>
        <end position="167"/>
    </location>
</feature>
<evidence type="ECO:0000256" key="4">
    <source>
        <dbReference type="ARBA" id="ARBA00022695"/>
    </source>
</evidence>
<dbReference type="InterPro" id="IPR042102">
    <property type="entry name" value="RNA_pol_Rpb1_3_sf"/>
</dbReference>